<gene>
    <name evidence="2" type="ORF">TUM20286_48260</name>
</gene>
<evidence type="ECO:0000313" key="3">
    <source>
        <dbReference type="Proteomes" id="UP001054892"/>
    </source>
</evidence>
<dbReference type="InterPro" id="IPR027785">
    <property type="entry name" value="UvrD-like_helicase_C"/>
</dbReference>
<feature type="domain" description="UvrD-like helicase C-terminal" evidence="1">
    <location>
        <begin position="135"/>
        <end position="171"/>
    </location>
</feature>
<evidence type="ECO:0000313" key="2">
    <source>
        <dbReference type="EMBL" id="GJN55074.1"/>
    </source>
</evidence>
<comment type="caution">
    <text evidence="2">The sequence shown here is derived from an EMBL/GenBank/DDBJ whole genome shotgun (WGS) entry which is preliminary data.</text>
</comment>
<dbReference type="Proteomes" id="UP001054892">
    <property type="component" value="Unassembled WGS sequence"/>
</dbReference>
<protein>
    <recommendedName>
        <fullName evidence="1">UvrD-like helicase C-terminal domain-containing protein</fullName>
    </recommendedName>
</protein>
<keyword evidence="3" id="KW-1185">Reference proteome</keyword>
<reference evidence="2 3" key="1">
    <citation type="submission" date="2021-12" db="EMBL/GenBank/DDBJ databases">
        <title>Characterization of novel class B3 metallo-beta-lactamase from novel Pseudomonas species.</title>
        <authorList>
            <person name="Yamada K."/>
            <person name="Aoki K."/>
            <person name="Ishii Y."/>
        </authorList>
    </citation>
    <scope>NUCLEOTIDE SEQUENCE [LARGE SCALE GENOMIC DNA]</scope>
    <source>
        <strain evidence="2 3">TUM20286</strain>
    </source>
</reference>
<dbReference type="SUPFAM" id="SSF52540">
    <property type="entry name" value="P-loop containing nucleoside triphosphate hydrolases"/>
    <property type="match status" value="1"/>
</dbReference>
<organism evidence="2 3">
    <name type="scientific">Pseudomonas tohonis</name>
    <dbReference type="NCBI Taxonomy" id="2725477"/>
    <lineage>
        <taxon>Bacteria</taxon>
        <taxon>Pseudomonadati</taxon>
        <taxon>Pseudomonadota</taxon>
        <taxon>Gammaproteobacteria</taxon>
        <taxon>Pseudomonadales</taxon>
        <taxon>Pseudomonadaceae</taxon>
        <taxon>Pseudomonas</taxon>
    </lineage>
</organism>
<proteinExistence type="predicted"/>
<evidence type="ECO:0000259" key="1">
    <source>
        <dbReference type="Pfam" id="PF13538"/>
    </source>
</evidence>
<sequence length="180" mass="19669">MCSERPAPDADAETWEAWAGRVLVAFDQFQLLCAVRKGPRGVEALNERVAQALQRRGLLEQDHGWYEGRPVLVTRNDYSLGLMNGGVGIALRLPEPPEFPGASPRQVLRVVFLRNDGSGTLRHILPSRLGTVETVFAMTVHKSQGSEFAHCALILPDTLNPVLTRELIYTGSPARGIGSA</sequence>
<dbReference type="Gene3D" id="3.40.50.300">
    <property type="entry name" value="P-loop containing nucleotide triphosphate hydrolases"/>
    <property type="match status" value="2"/>
</dbReference>
<dbReference type="CDD" id="cd18809">
    <property type="entry name" value="SF1_C_RecD"/>
    <property type="match status" value="1"/>
</dbReference>
<dbReference type="EMBL" id="BQKM01000015">
    <property type="protein sequence ID" value="GJN55074.1"/>
    <property type="molecule type" value="Genomic_DNA"/>
</dbReference>
<dbReference type="InterPro" id="IPR027417">
    <property type="entry name" value="P-loop_NTPase"/>
</dbReference>
<dbReference type="Pfam" id="PF13538">
    <property type="entry name" value="UvrD_C_2"/>
    <property type="match status" value="1"/>
</dbReference>
<name>A0ABQ4W6H8_9PSED</name>
<accession>A0ABQ4W6H8</accession>